<organism evidence="1 2">
    <name type="scientific">Paenarthrobacter nicotinovorans</name>
    <name type="common">Arthrobacter nicotinovorans</name>
    <dbReference type="NCBI Taxonomy" id="29320"/>
    <lineage>
        <taxon>Bacteria</taxon>
        <taxon>Bacillati</taxon>
        <taxon>Actinomycetota</taxon>
        <taxon>Actinomycetes</taxon>
        <taxon>Micrococcales</taxon>
        <taxon>Micrococcaceae</taxon>
        <taxon>Paenarthrobacter</taxon>
    </lineage>
</organism>
<dbReference type="Proteomes" id="UP001244563">
    <property type="component" value="Unassembled WGS sequence"/>
</dbReference>
<accession>A0ABT9TFS0</accession>
<keyword evidence="2" id="KW-1185">Reference proteome</keyword>
<sequence>MTLQVVALKDALAFSPIVTPLADDATDHATIIVHYRAPDLLDMLGLTGTVIRRTA</sequence>
<comment type="caution">
    <text evidence="1">The sequence shown here is derived from an EMBL/GenBank/DDBJ whole genome shotgun (WGS) entry which is preliminary data.</text>
</comment>
<reference evidence="1 2" key="1">
    <citation type="submission" date="2023-07" db="EMBL/GenBank/DDBJ databases">
        <title>Sorghum-associated microbial communities from plants grown in Nebraska, USA.</title>
        <authorList>
            <person name="Schachtman D."/>
        </authorList>
    </citation>
    <scope>NUCLEOTIDE SEQUENCE [LARGE SCALE GENOMIC DNA]</scope>
    <source>
        <strain evidence="1 2">CC523</strain>
    </source>
</reference>
<dbReference type="EMBL" id="JAUSSW010000001">
    <property type="protein sequence ID" value="MDQ0100489.1"/>
    <property type="molecule type" value="Genomic_DNA"/>
</dbReference>
<name>A0ABT9TFS0_PAENI</name>
<protein>
    <submittedName>
        <fullName evidence="1">Uncharacterized protein</fullName>
    </submittedName>
</protein>
<dbReference type="RefSeq" id="WP_306876568.1">
    <property type="nucleotide sequence ID" value="NZ_JAUSSW010000001.1"/>
</dbReference>
<evidence type="ECO:0000313" key="1">
    <source>
        <dbReference type="EMBL" id="MDQ0100489.1"/>
    </source>
</evidence>
<evidence type="ECO:0000313" key="2">
    <source>
        <dbReference type="Proteomes" id="UP001244563"/>
    </source>
</evidence>
<gene>
    <name evidence="1" type="ORF">J2T10_000108</name>
</gene>
<proteinExistence type="predicted"/>